<gene>
    <name evidence="8" type="ORF">PVAP13_9KG564160</name>
</gene>
<keyword evidence="9" id="KW-1185">Reference proteome</keyword>
<evidence type="ECO:0000259" key="7">
    <source>
        <dbReference type="Pfam" id="PF06454"/>
    </source>
</evidence>
<dbReference type="InterPro" id="IPR040226">
    <property type="entry name" value="THH1/TOM1/TOM3"/>
</dbReference>
<accession>A0A8T0P7D3</accession>
<keyword evidence="3 6" id="KW-0812">Transmembrane</keyword>
<evidence type="ECO:0000256" key="6">
    <source>
        <dbReference type="SAM" id="Phobius"/>
    </source>
</evidence>
<feature type="transmembrane region" description="Helical" evidence="6">
    <location>
        <begin position="30"/>
        <end position="48"/>
    </location>
</feature>
<evidence type="ECO:0000256" key="2">
    <source>
        <dbReference type="ARBA" id="ARBA00006779"/>
    </source>
</evidence>
<evidence type="ECO:0000313" key="9">
    <source>
        <dbReference type="Proteomes" id="UP000823388"/>
    </source>
</evidence>
<feature type="domain" description="THH1/TOM1/TOM3" evidence="7">
    <location>
        <begin position="1"/>
        <end position="116"/>
    </location>
</feature>
<feature type="transmembrane region" description="Helical" evidence="6">
    <location>
        <begin position="60"/>
        <end position="82"/>
    </location>
</feature>
<dbReference type="Proteomes" id="UP000823388">
    <property type="component" value="Chromosome 9K"/>
</dbReference>
<dbReference type="PANTHER" id="PTHR31142">
    <property type="entry name" value="TOBAMOVIRUS MULTIPLICATION PROTEIN 1-LIKE ISOFORM X1"/>
    <property type="match status" value="1"/>
</dbReference>
<dbReference type="InterPro" id="IPR009457">
    <property type="entry name" value="THH1/TOM1/TOM3_dom"/>
</dbReference>
<dbReference type="Pfam" id="PF06454">
    <property type="entry name" value="THH1_TOM1-3_dom"/>
    <property type="match status" value="1"/>
</dbReference>
<comment type="subcellular location">
    <subcellularLocation>
        <location evidence="1">Vacuole membrane</location>
        <topology evidence="1">Multi-pass membrane protein</topology>
    </subcellularLocation>
</comment>
<reference evidence="8" key="1">
    <citation type="submission" date="2020-05" db="EMBL/GenBank/DDBJ databases">
        <title>WGS assembly of Panicum virgatum.</title>
        <authorList>
            <person name="Lovell J.T."/>
            <person name="Jenkins J."/>
            <person name="Shu S."/>
            <person name="Juenger T.E."/>
            <person name="Schmutz J."/>
        </authorList>
    </citation>
    <scope>NUCLEOTIDE SEQUENCE</scope>
    <source>
        <strain evidence="8">AP13</strain>
    </source>
</reference>
<proteinExistence type="inferred from homology"/>
<keyword evidence="4 6" id="KW-1133">Transmembrane helix</keyword>
<dbReference type="GO" id="GO:0005774">
    <property type="term" value="C:vacuolar membrane"/>
    <property type="evidence" value="ECO:0007669"/>
    <property type="project" value="UniProtKB-SubCell"/>
</dbReference>
<evidence type="ECO:0000256" key="3">
    <source>
        <dbReference type="ARBA" id="ARBA00022692"/>
    </source>
</evidence>
<name>A0A8T0P7D3_PANVG</name>
<evidence type="ECO:0000256" key="5">
    <source>
        <dbReference type="ARBA" id="ARBA00023136"/>
    </source>
</evidence>
<keyword evidence="5 6" id="KW-0472">Membrane</keyword>
<comment type="caution">
    <text evidence="8">The sequence shown here is derived from an EMBL/GenBank/DDBJ whole genome shotgun (WGS) entry which is preliminary data.</text>
</comment>
<comment type="similarity">
    <text evidence="2">Belongs to the plant tobamovirus multiplication TOM1 protein family.</text>
</comment>
<evidence type="ECO:0000256" key="4">
    <source>
        <dbReference type="ARBA" id="ARBA00022989"/>
    </source>
</evidence>
<sequence length="152" mass="17694">MRSTVFVLRQNVQLVHPEIFQHVLVDLPGLAFFTTYALLVLFWAEIYYQARAMSTDGLRPAFCVINGVVYTIQIVLWLLTWWKPVQAVIILSKMFFAATSLFAAFGFLLYGGRCALVHLIKELILMFWTIQSRTSFTTCWLRLYHRLWCCSS</sequence>
<evidence type="ECO:0000256" key="1">
    <source>
        <dbReference type="ARBA" id="ARBA00004128"/>
    </source>
</evidence>
<organism evidence="8 9">
    <name type="scientific">Panicum virgatum</name>
    <name type="common">Blackwell switchgrass</name>
    <dbReference type="NCBI Taxonomy" id="38727"/>
    <lineage>
        <taxon>Eukaryota</taxon>
        <taxon>Viridiplantae</taxon>
        <taxon>Streptophyta</taxon>
        <taxon>Embryophyta</taxon>
        <taxon>Tracheophyta</taxon>
        <taxon>Spermatophyta</taxon>
        <taxon>Magnoliopsida</taxon>
        <taxon>Liliopsida</taxon>
        <taxon>Poales</taxon>
        <taxon>Poaceae</taxon>
        <taxon>PACMAD clade</taxon>
        <taxon>Panicoideae</taxon>
        <taxon>Panicodae</taxon>
        <taxon>Paniceae</taxon>
        <taxon>Panicinae</taxon>
        <taxon>Panicum</taxon>
        <taxon>Panicum sect. Hiantes</taxon>
    </lineage>
</organism>
<dbReference type="EMBL" id="CM029053">
    <property type="protein sequence ID" value="KAG2555196.1"/>
    <property type="molecule type" value="Genomic_DNA"/>
</dbReference>
<dbReference type="PANTHER" id="PTHR31142:SF21">
    <property type="entry name" value="OS03G0120300 PROTEIN"/>
    <property type="match status" value="1"/>
</dbReference>
<evidence type="ECO:0000313" key="8">
    <source>
        <dbReference type="EMBL" id="KAG2555196.1"/>
    </source>
</evidence>
<protein>
    <recommendedName>
        <fullName evidence="7">THH1/TOM1/TOM3 domain-containing protein</fullName>
    </recommendedName>
</protein>
<feature type="transmembrane region" description="Helical" evidence="6">
    <location>
        <begin position="88"/>
        <end position="111"/>
    </location>
</feature>
<dbReference type="AlphaFoldDB" id="A0A8T0P7D3"/>